<feature type="domain" description="Inosine/uridine-preferring nucleoside hydrolase" evidence="3">
    <location>
        <begin position="33"/>
        <end position="81"/>
    </location>
</feature>
<dbReference type="PANTHER" id="PTHR46190">
    <property type="entry name" value="SI:CH211-201H21.5-RELATED"/>
    <property type="match status" value="1"/>
</dbReference>
<evidence type="ECO:0000256" key="2">
    <source>
        <dbReference type="SAM" id="SignalP"/>
    </source>
</evidence>
<reference evidence="4" key="1">
    <citation type="journal article" date="2015" name="Sci. Rep.">
        <title>Tissue- and time-dependent transcription in Ixodes ricinus salivary glands and midguts when blood feeding on the vertebrate host.</title>
        <authorList>
            <person name="Kotsyfakis M."/>
            <person name="Schwarz A."/>
            <person name="Erhart J."/>
            <person name="Ribeiro J.M."/>
        </authorList>
    </citation>
    <scope>NUCLEOTIDE SEQUENCE</scope>
    <source>
        <tissue evidence="4">Salivary gland and midgut</tissue>
    </source>
</reference>
<comment type="similarity">
    <text evidence="1">Belongs to the IUNH family.</text>
</comment>
<dbReference type="Gene3D" id="3.90.245.10">
    <property type="entry name" value="Ribonucleoside hydrolase-like"/>
    <property type="match status" value="1"/>
</dbReference>
<keyword evidence="2" id="KW-0732">Signal</keyword>
<dbReference type="PANTHER" id="PTHR46190:SF1">
    <property type="entry name" value="SI:CH211-201H21.5"/>
    <property type="match status" value="1"/>
</dbReference>
<dbReference type="InterPro" id="IPR052775">
    <property type="entry name" value="IUN_hydrolase"/>
</dbReference>
<evidence type="ECO:0000313" key="4">
    <source>
        <dbReference type="EMBL" id="JAB68699.1"/>
    </source>
</evidence>
<feature type="chain" id="PRO_5004733932" evidence="2">
    <location>
        <begin position="19"/>
        <end position="84"/>
    </location>
</feature>
<organism evidence="4">
    <name type="scientific">Ixodes ricinus</name>
    <name type="common">Common tick</name>
    <name type="synonym">Acarus ricinus</name>
    <dbReference type="NCBI Taxonomy" id="34613"/>
    <lineage>
        <taxon>Eukaryota</taxon>
        <taxon>Metazoa</taxon>
        <taxon>Ecdysozoa</taxon>
        <taxon>Arthropoda</taxon>
        <taxon>Chelicerata</taxon>
        <taxon>Arachnida</taxon>
        <taxon>Acari</taxon>
        <taxon>Parasitiformes</taxon>
        <taxon>Ixodida</taxon>
        <taxon>Ixodoidea</taxon>
        <taxon>Ixodidae</taxon>
        <taxon>Ixodinae</taxon>
        <taxon>Ixodes</taxon>
    </lineage>
</organism>
<accession>V5GWY8</accession>
<dbReference type="SUPFAM" id="SSF53590">
    <property type="entry name" value="Nucleoside hydrolase"/>
    <property type="match status" value="1"/>
</dbReference>
<sequence length="84" mass="9274">MMLATLPLLAIAIAMCYSQEIPKRCDVSSMSYVLDVDTGVDDAMALMAMLSYNKCIEAITVVAGNTDMENAYNNTMRVLPRKFN</sequence>
<dbReference type="EMBL" id="GANP01015769">
    <property type="protein sequence ID" value="JAB68699.1"/>
    <property type="molecule type" value="mRNA"/>
</dbReference>
<dbReference type="InterPro" id="IPR036452">
    <property type="entry name" value="Ribo_hydro-like"/>
</dbReference>
<feature type="signal peptide" evidence="2">
    <location>
        <begin position="1"/>
        <end position="18"/>
    </location>
</feature>
<dbReference type="Pfam" id="PF01156">
    <property type="entry name" value="IU_nuc_hydro"/>
    <property type="match status" value="1"/>
</dbReference>
<protein>
    <submittedName>
        <fullName evidence="4">Putative secreted protein</fullName>
    </submittedName>
</protein>
<dbReference type="GO" id="GO:0016799">
    <property type="term" value="F:hydrolase activity, hydrolyzing N-glycosyl compounds"/>
    <property type="evidence" value="ECO:0007669"/>
    <property type="project" value="InterPro"/>
</dbReference>
<proteinExistence type="evidence at transcript level"/>
<evidence type="ECO:0000256" key="1">
    <source>
        <dbReference type="ARBA" id="ARBA00009176"/>
    </source>
</evidence>
<dbReference type="InterPro" id="IPR001910">
    <property type="entry name" value="Inosine/uridine_hydrolase_dom"/>
</dbReference>
<evidence type="ECO:0000259" key="3">
    <source>
        <dbReference type="Pfam" id="PF01156"/>
    </source>
</evidence>
<dbReference type="AlphaFoldDB" id="V5GWY8"/>
<name>V5GWY8_IXORI</name>